<keyword evidence="5" id="KW-1185">Reference proteome</keyword>
<dbReference type="PROSITE" id="PS00018">
    <property type="entry name" value="EF_HAND_1"/>
    <property type="match status" value="2"/>
</dbReference>
<protein>
    <recommendedName>
        <fullName evidence="3">EF-hand domain-containing protein</fullName>
    </recommendedName>
</protein>
<evidence type="ECO:0000313" key="4">
    <source>
        <dbReference type="EMBL" id="CAD8112850.1"/>
    </source>
</evidence>
<feature type="domain" description="EF-hand" evidence="3">
    <location>
        <begin position="50"/>
        <end position="85"/>
    </location>
</feature>
<dbReference type="GO" id="GO:0005509">
    <property type="term" value="F:calcium ion binding"/>
    <property type="evidence" value="ECO:0007669"/>
    <property type="project" value="InterPro"/>
</dbReference>
<dbReference type="EMBL" id="CAJJDM010000158">
    <property type="protein sequence ID" value="CAD8112850.1"/>
    <property type="molecule type" value="Genomic_DNA"/>
</dbReference>
<dbReference type="InterPro" id="IPR018247">
    <property type="entry name" value="EF_Hand_1_Ca_BS"/>
</dbReference>
<evidence type="ECO:0000313" key="5">
    <source>
        <dbReference type="Proteomes" id="UP000688137"/>
    </source>
</evidence>
<dbReference type="Proteomes" id="UP000688137">
    <property type="component" value="Unassembled WGS sequence"/>
</dbReference>
<evidence type="ECO:0000256" key="2">
    <source>
        <dbReference type="SAM" id="MobiDB-lite"/>
    </source>
</evidence>
<evidence type="ECO:0000259" key="3">
    <source>
        <dbReference type="PROSITE" id="PS50222"/>
    </source>
</evidence>
<feature type="region of interest" description="Disordered" evidence="2">
    <location>
        <begin position="93"/>
        <end position="123"/>
    </location>
</feature>
<evidence type="ECO:0000256" key="1">
    <source>
        <dbReference type="SAM" id="Coils"/>
    </source>
</evidence>
<feature type="region of interest" description="Disordered" evidence="2">
    <location>
        <begin position="163"/>
        <end position="189"/>
    </location>
</feature>
<proteinExistence type="predicted"/>
<dbReference type="PANTHER" id="PTHR34491:SF129">
    <property type="entry name" value="CHROMOSOME UNDETERMINED SCAFFOLD_47, WHOLE GENOME SHOTGUN SEQUENCE"/>
    <property type="match status" value="1"/>
</dbReference>
<dbReference type="PROSITE" id="PS50222">
    <property type="entry name" value="EF_HAND_2"/>
    <property type="match status" value="2"/>
</dbReference>
<feature type="compositionally biased region" description="Low complexity" evidence="2">
    <location>
        <begin position="175"/>
        <end position="189"/>
    </location>
</feature>
<dbReference type="SMART" id="SM00054">
    <property type="entry name" value="EFh"/>
    <property type="match status" value="2"/>
</dbReference>
<keyword evidence="1" id="KW-0175">Coiled coil</keyword>
<feature type="coiled-coil region" evidence="1">
    <location>
        <begin position="387"/>
        <end position="414"/>
    </location>
</feature>
<dbReference type="PANTHER" id="PTHR34491">
    <property type="entry name" value="A-TYPE INCLUSION PROTEIN, PUTATIVE-RELATED"/>
    <property type="match status" value="1"/>
</dbReference>
<accession>A0A8S1QEB9</accession>
<feature type="domain" description="EF-hand" evidence="3">
    <location>
        <begin position="9"/>
        <end position="44"/>
    </location>
</feature>
<feature type="compositionally biased region" description="Basic and acidic residues" evidence="2">
    <location>
        <begin position="163"/>
        <end position="174"/>
    </location>
</feature>
<feature type="coiled-coil region" evidence="1">
    <location>
        <begin position="1629"/>
        <end position="1656"/>
    </location>
</feature>
<gene>
    <name evidence="4" type="ORF">PPRIM_AZ9-3.1.T1530024</name>
</gene>
<comment type="caution">
    <text evidence="4">The sequence shown here is derived from an EMBL/GenBank/DDBJ whole genome shotgun (WGS) entry which is preliminary data.</text>
</comment>
<reference evidence="4" key="1">
    <citation type="submission" date="2021-01" db="EMBL/GenBank/DDBJ databases">
        <authorList>
            <consortium name="Genoscope - CEA"/>
            <person name="William W."/>
        </authorList>
    </citation>
    <scope>NUCLEOTIDE SEQUENCE</scope>
</reference>
<dbReference type="InterPro" id="IPR002048">
    <property type="entry name" value="EF_hand_dom"/>
</dbReference>
<feature type="coiled-coil region" evidence="1">
    <location>
        <begin position="806"/>
        <end position="837"/>
    </location>
</feature>
<sequence length="3088" mass="363965">MDFLKDNKKFEAMVQDVFHTIDENDSGYIEFSELKRTILEMYKQANVKQINDEQLQDMINTFDKDDNQILGQEELANLLRQILEKSVQIQKEEEQKNKKKADKNEPTTFRSKKIVTKDREQQKQEIQQLKQELNSLKKQDKKSQQLQNQKLVNYYVNSTARDEEVREQQEKFDASSKSLSIQSPHSSKSSISLNPLVFNQYLRQGFIKNADDMIRAQESAKNNHLIGLAVKRSSAGEWQGIIDYFNEQTQKEFDRTPSSQQFHIISKKLTKNVKFIMIHIQNLKYTNFRDLRVNSKSELSSSDKPALFFWELNYNGQTYFKNSAKEFPNQLNECLDTIMIYNYTNPIQVIFWKKQGKDSVYVGQFDITNQLFQLLQKVTDQNEEGESTKYNLNLNKINKQLRKLQSQEIKLYRKKRVNYSNNSLEDPPLLGDIIVNFQMFEICEYDAPINQFSYTKGSPRSLEERERRMLVEQSKYGPYKWPDDQHNKALVVSINEASIELAIVNEEDIQSYLDGQLGALIKETLYLDIDQVGSRKTSRIKRPQLSENTIALLKSLDENPYVVQVNALRQTIRQGRLPKKVLEEALQQFGCTGSQLLIDHVDDMGMCEYDYCMDDGSYGVIIDTIQDMEFSKPENIQQADIFAEKLIQNIKSVLIEGIRIEPLFEFLKVAQKIPDFGITINLISEQFKNGLGSKIDQEGNVQIDAGSFISYFDINSRDFDKMENYEHIMVLGKLVKLAKKHLKPDDPFLQHIQSNYEEAKTKIYFTVPVLPKKKNLKDKAKFLIIHSNNVHPGLFSNMDINSKTPLSEVKQKFLQKKKEIQNEKENIDQEQDSAKLLEKPCLWNICHELVRRKRWNMFYEGFQAEPLFYFQQGGTGNTPLMDFFEKGPFNVINQMITQYHPNNPNEDNKDIPKLDPKKIFDMTTPQGKSFIHAIALNQDINPIGQKFALQSLLGLVEPEQQEQLFVTTMSPYDATPLVLYITKLSSVVPAFNTEEIKSIQEMLNIMKQPLKKDFNQFEFRTKCFFKIHNIQIEEDDLKDYYHNHIQLSKAMSLLQQNMFGFVSKEIDWIQWFSLNIENYNGVMKEMPFAIYNLARQGKIEFLESLLENFLKQQSTMACAIKPDLDFIISYNQEDFISDENGQITIYDKDKNKTIKFSQDDMLKAMAQFYAKYPLEVFIGIQQILNETKFTSLKLNRLLKEITLQTIKMEPRILAKQFYMNNKSPFEELVKLGLQEELQKILTPEQIQAYQENKNNFAKNLIQECLSGQLKNKEDPLNFGYFKEKEFLNYTSKQMTEKGVEDVLKFIDKLKQDNIDGRQRLIQQLLNQIASSLPTKFSKQQYPKIFKAFKSNKQTQQSDDKSKFYLRNPKKLDKQNEVKNTNGYLMKQILNAALYSNNQQLINNCLQYIWNKSPDDLSLRNLSVLRPIYQKYGQFYRSLTQHPAVCLNQQDFDKYMNDTKDVATLEDYEIAAKALTKHGLPDRLPVFLKRLAANKPELVFNLLEDIALNILEKQLREVPVVPAKANQEQVQKVQPQFIIPTKRQIILSQYSLFDAGALGCLIQNAKKLLEKCANRPKNWNAYNHILNKQAFQQYYFQKLRQNFYTQNPGTMYSNWNTPKPNIEKTVETILDALKDSLDNLLQKKPELKDKLEKISLLPLISNNIQILDKLNNKEQRIFTAIENIILQNLKQKPSKLELIRIEKRIKMNLQFLEENFKPNLKTVIEQEKNRSFRIFRALDYTLKKEQQPLQLQFATDVILLIVKNFVANDFSGIFDKNVSYFYNALAVSLMRSKTTDPRALEFMGSQLNKYQFYDLVHSLELGEKVGNEPSQGGSGKGYGASQEKSSKNKIKEALIFRNIETLPTKTEIEPAERLVVPSQSNIPYFIKLLKAKVKPFFQTYNKEINFVNGQPFEIDNLKTLNLFEYLIVKCHYTLISKHYINVFKPKNPLQQDQIIKFLCLASSCGSYTLFDLITDQILNLKFPQQYKDQQKFPQIQQYLNLPIFYQVLMYSSEQSSIKFFENIIVDGVDLNLFYSWMKFNIDEIENENISEYNCFVLIIIKKYGMLFNKIVQFLRKLLKNDKEYYQNLTEIMDNRNFKESNIINDNEENQESERLSLLEFSIYQGFPDFCMVFDKNIKLRRNLFTEQVFSILEESMNKCSSELKQDDSVLINYCNKYEKDQGNYRVQHYKVYLMLTKYFEGNKTIITSLQISVIFFKIMLEYKPDLNLLLRVNQKISLTEDIENLKIFQLLFYEQFFYLHLCGFDKVMKYQLSISDYVRQFHSKQKLFWASQEVIDAFKTYFKFDYNQELKMMNQFEQSQLNDQLDQFTTEVMLYIYYNQPDLVERSEKHQQPLKSFSSYKQMLPIIRHQSTQEILQPIEQKKMKNNELQQIVEKQQEHFNKIVGQVIIEDVESNYQYAAILVIYISTCNDLINYIGESDITNYKIVPILNQILERLSIKDLDCFIVQLIFSIRNNDLYNIVMEWSQQSKAAINKDIFKEKSFIQGLLNLLNVKRKSQNYVINYQQNDLLKLFQFEFAKTDKMCKDKIYRGLCVLHIVFNFISEIESFMQYVNPNDQITINIELMEQSKGKNIKLKVLSKKDIINDQDLTGFNYQLEIPMIYQEKNNIINLFINQSVIKEFEELSKKQKFDKIQLKEFQEELQNQQQFINSYQVQFAIKPNQLQYDILKIVKEQLSQKYPFEFGSQYGNIVHDITLDKDIFFEDENNNKIIQRKNLSIEDEVNVSAYFDVTSYKYEITLNVLILKKAEYFSKCNRENQIKQLIDDYARKQSQLHYIKRFLDVDGNNVQEYQSMMELIKEQKIQKKQKSQLSDYELKELKLLQEKYQKYQVPPYFVYELDWPIYIENKKDQAEEYKNKPDEYKIKADEYNFPQLLLKKLISIIDGVFFETVQSENDNKKSKVKTIFIKEQSFQINYISFIDTLVLQFAKILELKQKSRMMQLSLEDVAYQALEWPFLKYIINIIKSKIEKSSLLFEMKESAKPEISINLPGIDECLQLSKTTYFQYNGMFVVRLGVYFNKKLLKLEKPENQNLRYSQNFSLDYNLEPYINYVINEPQLKAVLKKENNNIL</sequence>
<name>A0A8S1QEB9_PARPR</name>
<organism evidence="4 5">
    <name type="scientific">Paramecium primaurelia</name>
    <dbReference type="NCBI Taxonomy" id="5886"/>
    <lineage>
        <taxon>Eukaryota</taxon>
        <taxon>Sar</taxon>
        <taxon>Alveolata</taxon>
        <taxon>Ciliophora</taxon>
        <taxon>Intramacronucleata</taxon>
        <taxon>Oligohymenophorea</taxon>
        <taxon>Peniculida</taxon>
        <taxon>Parameciidae</taxon>
        <taxon>Paramecium</taxon>
    </lineage>
</organism>
<dbReference type="OMA" id="MENYEHI"/>